<sequence>MARKPVVVVLHADVLPSGMDAVAAAAEVRYATADTLAENLSGADVLLVWDFFSTALRRAWTEADSLRWIHVAAAGVDSLLFDELVDSDVLVTNSRGVFDRPIAEFVLATILGFAKDLPTSVRLQDSKLWRHRETESIAGTSVLVVGTGAIGRETARLLRAVGMRVAGSGRVGSDNDPDFGVVHASQELKTVVGEFDYVVLLAPLTDATRGMVDAGVLAAMKPTARLVNVGRGELVVTDDLVAALQARELAGAALDVFDTEPLPADHPLWQLDSVLITPHMSGDAVGWRDRLAELFVSNFERYAADHTLVNVVDKSRGY</sequence>
<name>A0ABW7JWJ9_9NOCA</name>
<evidence type="ECO:0000256" key="1">
    <source>
        <dbReference type="ARBA" id="ARBA00005854"/>
    </source>
</evidence>
<feature type="domain" description="D-isomer specific 2-hydroxyacid dehydrogenase NAD-binding" evidence="6">
    <location>
        <begin position="108"/>
        <end position="281"/>
    </location>
</feature>
<feature type="domain" description="D-isomer specific 2-hydroxyacid dehydrogenase catalytic" evidence="5">
    <location>
        <begin position="16"/>
        <end position="312"/>
    </location>
</feature>
<gene>
    <name evidence="7" type="ORF">ACHIPZ_29090</name>
</gene>
<dbReference type="SUPFAM" id="SSF52283">
    <property type="entry name" value="Formate/glycerate dehydrogenase catalytic domain-like"/>
    <property type="match status" value="1"/>
</dbReference>
<protein>
    <submittedName>
        <fullName evidence="7">D-2-hydroxyacid dehydrogenase</fullName>
    </submittedName>
</protein>
<dbReference type="CDD" id="cd05300">
    <property type="entry name" value="2-Hacid_dh_1"/>
    <property type="match status" value="1"/>
</dbReference>
<organism evidence="7 8">
    <name type="scientific">Antrihabitans spumae</name>
    <dbReference type="NCBI Taxonomy" id="3373370"/>
    <lineage>
        <taxon>Bacteria</taxon>
        <taxon>Bacillati</taxon>
        <taxon>Actinomycetota</taxon>
        <taxon>Actinomycetes</taxon>
        <taxon>Mycobacteriales</taxon>
        <taxon>Nocardiaceae</taxon>
        <taxon>Antrihabitans</taxon>
    </lineage>
</organism>
<comment type="similarity">
    <text evidence="1 4">Belongs to the D-isomer specific 2-hydroxyacid dehydrogenase family.</text>
</comment>
<evidence type="ECO:0000259" key="5">
    <source>
        <dbReference type="Pfam" id="PF00389"/>
    </source>
</evidence>
<dbReference type="PANTHER" id="PTHR43333">
    <property type="entry name" value="2-HACID_DH_C DOMAIN-CONTAINING PROTEIN"/>
    <property type="match status" value="1"/>
</dbReference>
<evidence type="ECO:0000256" key="3">
    <source>
        <dbReference type="ARBA" id="ARBA00023027"/>
    </source>
</evidence>
<keyword evidence="2 4" id="KW-0560">Oxidoreductase</keyword>
<dbReference type="Proteomes" id="UP001609175">
    <property type="component" value="Unassembled WGS sequence"/>
</dbReference>
<dbReference type="RefSeq" id="WP_395119414.1">
    <property type="nucleotide sequence ID" value="NZ_JBIMSO010000143.1"/>
</dbReference>
<dbReference type="SUPFAM" id="SSF51735">
    <property type="entry name" value="NAD(P)-binding Rossmann-fold domains"/>
    <property type="match status" value="1"/>
</dbReference>
<keyword evidence="3" id="KW-0520">NAD</keyword>
<accession>A0ABW7JWJ9</accession>
<dbReference type="Pfam" id="PF02826">
    <property type="entry name" value="2-Hacid_dh_C"/>
    <property type="match status" value="1"/>
</dbReference>
<reference evidence="7 8" key="1">
    <citation type="submission" date="2024-10" db="EMBL/GenBank/DDBJ databases">
        <authorList>
            <person name="Riesco R."/>
        </authorList>
    </citation>
    <scope>NUCLEOTIDE SEQUENCE [LARGE SCALE GENOMIC DNA]</scope>
    <source>
        <strain evidence="7 8">NCIMB 15449</strain>
    </source>
</reference>
<dbReference type="Gene3D" id="3.40.50.720">
    <property type="entry name" value="NAD(P)-binding Rossmann-like Domain"/>
    <property type="match status" value="2"/>
</dbReference>
<comment type="caution">
    <text evidence="7">The sequence shown here is derived from an EMBL/GenBank/DDBJ whole genome shotgun (WGS) entry which is preliminary data.</text>
</comment>
<evidence type="ECO:0000256" key="2">
    <source>
        <dbReference type="ARBA" id="ARBA00023002"/>
    </source>
</evidence>
<evidence type="ECO:0000313" key="8">
    <source>
        <dbReference type="Proteomes" id="UP001609175"/>
    </source>
</evidence>
<dbReference type="InterPro" id="IPR036291">
    <property type="entry name" value="NAD(P)-bd_dom_sf"/>
</dbReference>
<dbReference type="EMBL" id="JBIMSO010000143">
    <property type="protein sequence ID" value="MFH5212229.1"/>
    <property type="molecule type" value="Genomic_DNA"/>
</dbReference>
<dbReference type="InterPro" id="IPR006140">
    <property type="entry name" value="D-isomer_DH_NAD-bd"/>
</dbReference>
<evidence type="ECO:0000259" key="6">
    <source>
        <dbReference type="Pfam" id="PF02826"/>
    </source>
</evidence>
<dbReference type="PROSITE" id="PS00671">
    <property type="entry name" value="D_2_HYDROXYACID_DH_3"/>
    <property type="match status" value="1"/>
</dbReference>
<evidence type="ECO:0000256" key="4">
    <source>
        <dbReference type="RuleBase" id="RU003719"/>
    </source>
</evidence>
<dbReference type="Pfam" id="PF00389">
    <property type="entry name" value="2-Hacid_dh"/>
    <property type="match status" value="1"/>
</dbReference>
<dbReference type="InterPro" id="IPR029753">
    <property type="entry name" value="D-isomer_DH_CS"/>
</dbReference>
<evidence type="ECO:0000313" key="7">
    <source>
        <dbReference type="EMBL" id="MFH5212229.1"/>
    </source>
</evidence>
<dbReference type="InterPro" id="IPR006139">
    <property type="entry name" value="D-isomer_2_OHA_DH_cat_dom"/>
</dbReference>
<proteinExistence type="inferred from homology"/>
<dbReference type="PANTHER" id="PTHR43333:SF1">
    <property type="entry name" value="D-ISOMER SPECIFIC 2-HYDROXYACID DEHYDROGENASE NAD-BINDING DOMAIN-CONTAINING PROTEIN"/>
    <property type="match status" value="1"/>
</dbReference>